<keyword evidence="10" id="KW-0472">Membrane</keyword>
<dbReference type="Proteomes" id="UP000645828">
    <property type="component" value="Unassembled WGS sequence"/>
</dbReference>
<evidence type="ECO:0000313" key="12">
    <source>
        <dbReference type="EMBL" id="CAD7681235.1"/>
    </source>
</evidence>
<evidence type="ECO:0000256" key="3">
    <source>
        <dbReference type="ARBA" id="ARBA00004637"/>
    </source>
</evidence>
<evidence type="ECO:0000256" key="4">
    <source>
        <dbReference type="ARBA" id="ARBA00007372"/>
    </source>
</evidence>
<proteinExistence type="inferred from homology"/>
<evidence type="ECO:0000256" key="6">
    <source>
        <dbReference type="ARBA" id="ARBA00022660"/>
    </source>
</evidence>
<comment type="function">
    <text evidence="1">Accessory subunit of the mitochondrial membrane respiratory chain NADH dehydrogenase (Complex I), that is believed not to be involved in catalysis. Complex I functions in the transfer of electrons from NADH to the respiratory chain. The immediate electron acceptor for the enzyme is believed to be ubiquinone.</text>
</comment>
<keyword evidence="6" id="KW-0679">Respiratory chain</keyword>
<name>A0A811YX44_NYCPR</name>
<evidence type="ECO:0000256" key="5">
    <source>
        <dbReference type="ARBA" id="ARBA00022448"/>
    </source>
</evidence>
<dbReference type="EMBL" id="CAJHUB010000751">
    <property type="protein sequence ID" value="CAD7681235.1"/>
    <property type="molecule type" value="Genomic_DNA"/>
</dbReference>
<protein>
    <submittedName>
        <fullName evidence="12">(raccoon dog) hypothetical protein</fullName>
    </submittedName>
</protein>
<keyword evidence="7" id="KW-0999">Mitochondrion inner membrane</keyword>
<evidence type="ECO:0000256" key="8">
    <source>
        <dbReference type="ARBA" id="ARBA00022982"/>
    </source>
</evidence>
<evidence type="ECO:0000256" key="1">
    <source>
        <dbReference type="ARBA" id="ARBA00003195"/>
    </source>
</evidence>
<gene>
    <name evidence="12" type="ORF">NYPRO_LOCUS14027</name>
</gene>
<evidence type="ECO:0000256" key="7">
    <source>
        <dbReference type="ARBA" id="ARBA00022792"/>
    </source>
</evidence>
<evidence type="ECO:0000256" key="10">
    <source>
        <dbReference type="ARBA" id="ARBA00023136"/>
    </source>
</evidence>
<comment type="caution">
    <text evidence="12">The sequence shown here is derived from an EMBL/GenBank/DDBJ whole genome shotgun (WGS) entry which is preliminary data.</text>
</comment>
<sequence>MPFFDVQKRLALNLAHWMTIQKWIECTHGIGGICAEKRCKIEFDDFDKLIKAGKYTPPPHHLGKGDPALSRAAADVWRLMFFMFSLPLESSFTENPFVKMSKNKGLIYPIYFFKSCDIMAILSNKNTIGETEWV</sequence>
<dbReference type="AlphaFoldDB" id="A0A811YX44"/>
<evidence type="ECO:0000256" key="9">
    <source>
        <dbReference type="ARBA" id="ARBA00023128"/>
    </source>
</evidence>
<dbReference type="GO" id="GO:0005758">
    <property type="term" value="C:mitochondrial intermembrane space"/>
    <property type="evidence" value="ECO:0007669"/>
    <property type="project" value="UniProtKB-SubCell"/>
</dbReference>
<dbReference type="GO" id="GO:0005743">
    <property type="term" value="C:mitochondrial inner membrane"/>
    <property type="evidence" value="ECO:0007669"/>
    <property type="project" value="UniProtKB-SubCell"/>
</dbReference>
<dbReference type="InterPro" id="IPR019342">
    <property type="entry name" value="NADH_UbQ_OxRdtase_FeS-su5"/>
</dbReference>
<evidence type="ECO:0000256" key="11">
    <source>
        <dbReference type="ARBA" id="ARBA00023157"/>
    </source>
</evidence>
<keyword evidence="13" id="KW-1185">Reference proteome</keyword>
<evidence type="ECO:0000256" key="2">
    <source>
        <dbReference type="ARBA" id="ARBA00004569"/>
    </source>
</evidence>
<comment type="similarity">
    <text evidence="4">Belongs to the complex I NDUFS5 subunit family.</text>
</comment>
<organism evidence="12 13">
    <name type="scientific">Nyctereutes procyonoides</name>
    <name type="common">Raccoon dog</name>
    <name type="synonym">Canis procyonoides</name>
    <dbReference type="NCBI Taxonomy" id="34880"/>
    <lineage>
        <taxon>Eukaryota</taxon>
        <taxon>Metazoa</taxon>
        <taxon>Chordata</taxon>
        <taxon>Craniata</taxon>
        <taxon>Vertebrata</taxon>
        <taxon>Euteleostomi</taxon>
        <taxon>Mammalia</taxon>
        <taxon>Eutheria</taxon>
        <taxon>Laurasiatheria</taxon>
        <taxon>Carnivora</taxon>
        <taxon>Caniformia</taxon>
        <taxon>Canidae</taxon>
        <taxon>Nyctereutes</taxon>
    </lineage>
</organism>
<keyword evidence="11" id="KW-1015">Disulfide bond</keyword>
<evidence type="ECO:0000313" key="13">
    <source>
        <dbReference type="Proteomes" id="UP000645828"/>
    </source>
</evidence>
<keyword evidence="8" id="KW-0249">Electron transport</keyword>
<keyword evidence="9" id="KW-0496">Mitochondrion</keyword>
<accession>A0A811YX44</accession>
<reference evidence="12" key="1">
    <citation type="submission" date="2020-12" db="EMBL/GenBank/DDBJ databases">
        <authorList>
            <consortium name="Molecular Ecology Group"/>
        </authorList>
    </citation>
    <scope>NUCLEOTIDE SEQUENCE</scope>
    <source>
        <strain evidence="12">TBG_1078</strain>
    </source>
</reference>
<comment type="subcellular location">
    <subcellularLocation>
        <location evidence="3">Mitochondrion inner membrane</location>
        <topology evidence="3">Peripheral membrane protein</topology>
    </subcellularLocation>
    <subcellularLocation>
        <location evidence="2">Mitochondrion intermembrane space</location>
    </subcellularLocation>
</comment>
<dbReference type="Pfam" id="PF10200">
    <property type="entry name" value="Ndufs5"/>
    <property type="match status" value="1"/>
</dbReference>
<keyword evidence="5" id="KW-0813">Transport</keyword>